<dbReference type="Pfam" id="PF00583">
    <property type="entry name" value="Acetyltransf_1"/>
    <property type="match status" value="1"/>
</dbReference>
<dbReference type="EMBL" id="BONH01000071">
    <property type="protein sequence ID" value="GIG03122.1"/>
    <property type="molecule type" value="Genomic_DNA"/>
</dbReference>
<dbReference type="PROSITE" id="PS51186">
    <property type="entry name" value="GNAT"/>
    <property type="match status" value="1"/>
</dbReference>
<feature type="domain" description="N-acetyltransferase" evidence="1">
    <location>
        <begin position="2"/>
        <end position="139"/>
    </location>
</feature>
<sequence>MYTVRQAGPDDLAGVRAVARRFGNLGQWPHRPDYLDRELDNGRLTAGLADGDVVGFGATFARGGLTHLADLFVLPEHQSSGLGRTLLTRLLPADAPRVTFASSDPRAVALYIRQGMRPICPLLYLRGPLSALPGPETTPRPAPDRTAFPLDRAVVPPDREAETSDREAETSDRAAVAGLVAVLDADASGGRRDADLAWYAALPGVTTVHTGTGYAMVRDTRDGVQVGPAGGQTTRHCADAVLAALARHRAAGTATLCLFGPNPLLPVLLEAGFTIADMDVFLSSGADPLALDRYLPHPDLG</sequence>
<dbReference type="Proteomes" id="UP000659904">
    <property type="component" value="Unassembled WGS sequence"/>
</dbReference>
<evidence type="ECO:0000259" key="1">
    <source>
        <dbReference type="PROSITE" id="PS51186"/>
    </source>
</evidence>
<dbReference type="AlphaFoldDB" id="A0A8J3P487"/>
<proteinExistence type="predicted"/>
<dbReference type="InterPro" id="IPR000182">
    <property type="entry name" value="GNAT_dom"/>
</dbReference>
<protein>
    <recommendedName>
        <fullName evidence="1">N-acetyltransferase domain-containing protein</fullName>
    </recommendedName>
</protein>
<name>A0A8J3P487_9ACTN</name>
<keyword evidence="3" id="KW-1185">Reference proteome</keyword>
<evidence type="ECO:0000313" key="2">
    <source>
        <dbReference type="EMBL" id="GIG03122.1"/>
    </source>
</evidence>
<dbReference type="InterPro" id="IPR016181">
    <property type="entry name" value="Acyl_CoA_acyltransferase"/>
</dbReference>
<dbReference type="SUPFAM" id="SSF55729">
    <property type="entry name" value="Acyl-CoA N-acyltransferases (Nat)"/>
    <property type="match status" value="1"/>
</dbReference>
<comment type="caution">
    <text evidence="2">The sequence shown here is derived from an EMBL/GenBank/DDBJ whole genome shotgun (WGS) entry which is preliminary data.</text>
</comment>
<dbReference type="GO" id="GO:0016747">
    <property type="term" value="F:acyltransferase activity, transferring groups other than amino-acyl groups"/>
    <property type="evidence" value="ECO:0007669"/>
    <property type="project" value="InterPro"/>
</dbReference>
<reference evidence="2 3" key="1">
    <citation type="submission" date="2021-01" db="EMBL/GenBank/DDBJ databases">
        <title>Whole genome shotgun sequence of Catellatospora citrea NBRC 14495.</title>
        <authorList>
            <person name="Komaki H."/>
            <person name="Tamura T."/>
        </authorList>
    </citation>
    <scope>NUCLEOTIDE SEQUENCE [LARGE SCALE GENOMIC DNA]</scope>
    <source>
        <strain evidence="2 3">NBRC 14495</strain>
    </source>
</reference>
<dbReference type="Gene3D" id="3.40.630.30">
    <property type="match status" value="1"/>
</dbReference>
<gene>
    <name evidence="2" type="ORF">Cci01nite_82150</name>
</gene>
<organism evidence="2 3">
    <name type="scientific">Catellatospora citrea</name>
    <dbReference type="NCBI Taxonomy" id="53366"/>
    <lineage>
        <taxon>Bacteria</taxon>
        <taxon>Bacillati</taxon>
        <taxon>Actinomycetota</taxon>
        <taxon>Actinomycetes</taxon>
        <taxon>Micromonosporales</taxon>
        <taxon>Micromonosporaceae</taxon>
        <taxon>Catellatospora</taxon>
    </lineage>
</organism>
<accession>A0A8J3P487</accession>
<dbReference type="RefSeq" id="WP_170213264.1">
    <property type="nucleotide sequence ID" value="NZ_BONH01000071.1"/>
</dbReference>
<evidence type="ECO:0000313" key="3">
    <source>
        <dbReference type="Proteomes" id="UP000659904"/>
    </source>
</evidence>